<keyword evidence="3" id="KW-1003">Cell membrane</keyword>
<proteinExistence type="inferred from homology"/>
<dbReference type="PANTHER" id="PTHR13806:SF31">
    <property type="entry name" value="FLOTILLIN-LIKE PROTEIN 1-RELATED"/>
    <property type="match status" value="1"/>
</dbReference>
<feature type="region of interest" description="Disordered" evidence="6">
    <location>
        <begin position="686"/>
        <end position="717"/>
    </location>
</feature>
<dbReference type="Pfam" id="PF15975">
    <property type="entry name" value="Flot"/>
    <property type="match status" value="1"/>
</dbReference>
<dbReference type="EMBL" id="AUZM01000061">
    <property type="protein sequence ID" value="ERT05323.1"/>
    <property type="molecule type" value="Genomic_DNA"/>
</dbReference>
<dbReference type="AlphaFoldDB" id="U7QBX1"/>
<dbReference type="GO" id="GO:0005886">
    <property type="term" value="C:plasma membrane"/>
    <property type="evidence" value="ECO:0007669"/>
    <property type="project" value="UniProtKB-SubCell"/>
</dbReference>
<evidence type="ECO:0000313" key="11">
    <source>
        <dbReference type="Proteomes" id="UP000017127"/>
    </source>
</evidence>
<evidence type="ECO:0000259" key="8">
    <source>
        <dbReference type="Pfam" id="PF01145"/>
    </source>
</evidence>
<evidence type="ECO:0000256" key="3">
    <source>
        <dbReference type="ARBA" id="ARBA00022475"/>
    </source>
</evidence>
<sequence length="717" mass="79816">MLFWLTFLQSLPTIEIQKTDLITSNIETTPAYLQAQISPLTPRTNQPIIGQLGGSLTLFAGFFTGIVVLMILATVAYSRLYKVTPANEAFVKTGGVLRKRRTVIKHGGSLVLPVFDRLTRVPLKEISIDVERTGKLAVRTQDYLRADMRVTFFVCINAIDEDIKTATERLSQNGQITTDDIKNAIEKRADDAIRAAAKSKTLAYLDSDKLGFAQEVLNLIEPDLKKIGLTLNNIAISEIEESDTYDTNNFFDAQGVKLRTETIQKSIKQKEEVELTTERERREFALTTQVEIDQKKLVARKQSLEIEKDKESAELAQQLEVETLRAQQTREIQEAKDKEAANQERHQILQAKAVEEEEIRKKLAVQQSQIIADITLEEQQKKLKVAQALQKQEAEMAEIQRQKTIDSNRFSAQVEVEEQEKKLKVAQALQKQEAEMAEIQRQKTIESNRLTAQVEVAEAERLSQLAKQEAAIAIAAKEQERLIAEAERAKAESGVTTATEIEKAERQQRLSVIIAQQEAERQRITEQNVVEIDVFRRKRQAEIARQAADLEAESIRTLADANRDKDLAEADGLEAKVKAENAISDANRIAQVISELGPQMIDNLPEIMTALAPQPGVLGDAKIYAFPGANGNSSTQEISKLMMSTSGMTLVNSLLEDGKLVSLLAGLTQLMRGSGGTLPQELEQFTESVVSKESEPTKNKTNNTQKSDNSVSPPSVG</sequence>
<evidence type="ECO:0000256" key="6">
    <source>
        <dbReference type="SAM" id="MobiDB-lite"/>
    </source>
</evidence>
<organism evidence="10 11">
    <name type="scientific">Lyngbya aestuarii BL J</name>
    <dbReference type="NCBI Taxonomy" id="1348334"/>
    <lineage>
        <taxon>Bacteria</taxon>
        <taxon>Bacillati</taxon>
        <taxon>Cyanobacteriota</taxon>
        <taxon>Cyanophyceae</taxon>
        <taxon>Oscillatoriophycideae</taxon>
        <taxon>Oscillatoriales</taxon>
        <taxon>Microcoleaceae</taxon>
        <taxon>Lyngbya</taxon>
    </lineage>
</organism>
<feature type="domain" description="Flotillin C-terminal" evidence="9">
    <location>
        <begin position="547"/>
        <end position="655"/>
    </location>
</feature>
<accession>U7QBX1</accession>
<evidence type="ECO:0000256" key="2">
    <source>
        <dbReference type="ARBA" id="ARBA00007161"/>
    </source>
</evidence>
<feature type="compositionally biased region" description="Polar residues" evidence="6">
    <location>
        <begin position="699"/>
        <end position="717"/>
    </location>
</feature>
<comment type="caution">
    <text evidence="10">The sequence shown here is derived from an EMBL/GenBank/DDBJ whole genome shotgun (WGS) entry which is preliminary data.</text>
</comment>
<dbReference type="InterPro" id="IPR036013">
    <property type="entry name" value="Band_7/SPFH_dom_sf"/>
</dbReference>
<comment type="similarity">
    <text evidence="2">Belongs to the band 7/mec-2 family. Flotillin subfamily.</text>
</comment>
<keyword evidence="7" id="KW-1133">Transmembrane helix</keyword>
<dbReference type="PANTHER" id="PTHR13806">
    <property type="entry name" value="FLOTILLIN-RELATED"/>
    <property type="match status" value="1"/>
</dbReference>
<dbReference type="InterPro" id="IPR001107">
    <property type="entry name" value="Band_7"/>
</dbReference>
<keyword evidence="4 7" id="KW-0472">Membrane</keyword>
<dbReference type="CDD" id="cd03399">
    <property type="entry name" value="SPFH_flotillin"/>
    <property type="match status" value="1"/>
</dbReference>
<dbReference type="InterPro" id="IPR031905">
    <property type="entry name" value="Flotillin_C"/>
</dbReference>
<reference evidence="10 11" key="1">
    <citation type="journal article" date="2013" name="Front. Microbiol.">
        <title>Comparative genomic analyses of the cyanobacterium, Lyngbya aestuarii BL J, a powerful hydrogen producer.</title>
        <authorList>
            <person name="Kothari A."/>
            <person name="Vaughn M."/>
            <person name="Garcia-Pichel F."/>
        </authorList>
    </citation>
    <scope>NUCLEOTIDE SEQUENCE [LARGE SCALE GENOMIC DNA]</scope>
    <source>
        <strain evidence="10 11">BL J</strain>
    </source>
</reference>
<comment type="subcellular location">
    <subcellularLocation>
        <location evidence="1">Cell membrane</location>
    </subcellularLocation>
</comment>
<dbReference type="PATRIC" id="fig|1348334.3.peg.4583"/>
<evidence type="ECO:0000256" key="7">
    <source>
        <dbReference type="SAM" id="Phobius"/>
    </source>
</evidence>
<name>U7QBX1_9CYAN</name>
<feature type="coiled-coil region" evidence="5">
    <location>
        <begin position="382"/>
        <end position="492"/>
    </location>
</feature>
<evidence type="ECO:0000313" key="10">
    <source>
        <dbReference type="EMBL" id="ERT05323.1"/>
    </source>
</evidence>
<dbReference type="OrthoDB" id="9815577at2"/>
<feature type="transmembrane region" description="Helical" evidence="7">
    <location>
        <begin position="56"/>
        <end position="77"/>
    </location>
</feature>
<gene>
    <name evidence="10" type="ORF">M595_4741</name>
</gene>
<feature type="coiled-coil region" evidence="5">
    <location>
        <begin position="294"/>
        <end position="358"/>
    </location>
</feature>
<evidence type="ECO:0000259" key="9">
    <source>
        <dbReference type="Pfam" id="PF15975"/>
    </source>
</evidence>
<evidence type="ECO:0000256" key="4">
    <source>
        <dbReference type="ARBA" id="ARBA00023136"/>
    </source>
</evidence>
<keyword evidence="7" id="KW-0812">Transmembrane</keyword>
<evidence type="ECO:0000256" key="1">
    <source>
        <dbReference type="ARBA" id="ARBA00004236"/>
    </source>
</evidence>
<protein>
    <submittedName>
        <fullName evidence="10">SPFH domain / Band 7 family protein</fullName>
    </submittedName>
</protein>
<feature type="domain" description="Band 7" evidence="8">
    <location>
        <begin position="83"/>
        <end position="252"/>
    </location>
</feature>
<dbReference type="SUPFAM" id="SSF117892">
    <property type="entry name" value="Band 7/SPFH domain"/>
    <property type="match status" value="1"/>
</dbReference>
<keyword evidence="11" id="KW-1185">Reference proteome</keyword>
<dbReference type="InterPro" id="IPR027705">
    <property type="entry name" value="Flotillin_fam"/>
</dbReference>
<dbReference type="Proteomes" id="UP000017127">
    <property type="component" value="Unassembled WGS sequence"/>
</dbReference>
<dbReference type="Gene3D" id="3.30.479.30">
    <property type="entry name" value="Band 7 domain"/>
    <property type="match status" value="1"/>
</dbReference>
<evidence type="ECO:0000256" key="5">
    <source>
        <dbReference type="SAM" id="Coils"/>
    </source>
</evidence>
<keyword evidence="5" id="KW-0175">Coiled coil</keyword>
<dbReference type="Pfam" id="PF01145">
    <property type="entry name" value="Band_7"/>
    <property type="match status" value="1"/>
</dbReference>